<evidence type="ECO:0000256" key="1">
    <source>
        <dbReference type="SAM" id="MobiDB-lite"/>
    </source>
</evidence>
<dbReference type="RefSeq" id="WP_010353432.1">
    <property type="nucleotide sequence ID" value="NZ_JAGJBY010000001.1"/>
</dbReference>
<dbReference type="EMBL" id="JARAWC010000015">
    <property type="protein sequence ID" value="MDX2962394.1"/>
    <property type="molecule type" value="Genomic_DNA"/>
</dbReference>
<gene>
    <name evidence="2" type="ORF">PV399_22170</name>
</gene>
<reference evidence="2" key="1">
    <citation type="journal article" date="2023" name="Microb. Genom.">
        <title>Mesoterricola silvestris gen. nov., sp. nov., Mesoterricola sediminis sp. nov., Geothrix oryzae sp. nov., Geothrix edaphica sp. nov., Geothrix rubra sp. nov., and Geothrix limicola sp. nov., six novel members of Acidobacteriota isolated from soils.</title>
        <authorList>
            <person name="Weisberg A.J."/>
            <person name="Pearce E."/>
            <person name="Kramer C.G."/>
            <person name="Chang J.H."/>
            <person name="Clarke C.R."/>
        </authorList>
    </citation>
    <scope>NUCLEOTIDE SEQUENCE</scope>
    <source>
        <strain evidence="2">NRRL_B-16521</strain>
    </source>
</reference>
<comment type="caution">
    <text evidence="2">The sequence shown here is derived from an EMBL/GenBank/DDBJ whole genome shotgun (WGS) entry which is preliminary data.</text>
</comment>
<dbReference type="Proteomes" id="UP001282288">
    <property type="component" value="Unassembled WGS sequence"/>
</dbReference>
<dbReference type="AlphaFoldDB" id="A0AAP6BCZ5"/>
<accession>A0AAP6BCZ5</accession>
<name>A0AAP6BCZ5_9ACTN</name>
<dbReference type="GeneID" id="69804809"/>
<evidence type="ECO:0000313" key="2">
    <source>
        <dbReference type="EMBL" id="MDX2962394.1"/>
    </source>
</evidence>
<proteinExistence type="predicted"/>
<organism evidence="2 3">
    <name type="scientific">Streptomyces acidiscabies</name>
    <dbReference type="NCBI Taxonomy" id="42234"/>
    <lineage>
        <taxon>Bacteria</taxon>
        <taxon>Bacillati</taxon>
        <taxon>Actinomycetota</taxon>
        <taxon>Actinomycetes</taxon>
        <taxon>Kitasatosporales</taxon>
        <taxon>Streptomycetaceae</taxon>
        <taxon>Streptomyces</taxon>
    </lineage>
</organism>
<protein>
    <submittedName>
        <fullName evidence="2">Uncharacterized protein</fullName>
    </submittedName>
</protein>
<sequence length="67" mass="6947">MTTTPPPPTVDTCTECAAFARMAQEAAARGDHSAAIDCRVRIRTHDTGHNGTPRSPALSRDGGGAGR</sequence>
<evidence type="ECO:0000313" key="3">
    <source>
        <dbReference type="Proteomes" id="UP001282288"/>
    </source>
</evidence>
<feature type="region of interest" description="Disordered" evidence="1">
    <location>
        <begin position="43"/>
        <end position="67"/>
    </location>
</feature>